<proteinExistence type="inferred from homology"/>
<dbReference type="CDD" id="cd05251">
    <property type="entry name" value="NmrA_like_SDR_a"/>
    <property type="match status" value="1"/>
</dbReference>
<dbReference type="InterPro" id="IPR008030">
    <property type="entry name" value="NmrA-like"/>
</dbReference>
<organism evidence="4 6">
    <name type="scientific">Amycolatopsis azurea DSM 43854</name>
    <dbReference type="NCBI Taxonomy" id="1238180"/>
    <lineage>
        <taxon>Bacteria</taxon>
        <taxon>Bacillati</taxon>
        <taxon>Actinomycetota</taxon>
        <taxon>Actinomycetes</taxon>
        <taxon>Pseudonocardiales</taxon>
        <taxon>Pseudonocardiaceae</taxon>
        <taxon>Amycolatopsis</taxon>
    </lineage>
</organism>
<dbReference type="OrthoDB" id="319724at2"/>
<comment type="caution">
    <text evidence="4">The sequence shown here is derived from an EMBL/GenBank/DDBJ whole genome shotgun (WGS) entry which is preliminary data.</text>
</comment>
<dbReference type="EMBL" id="MUXN01000028">
    <property type="protein sequence ID" value="OOC01402.1"/>
    <property type="molecule type" value="Genomic_DNA"/>
</dbReference>
<comment type="similarity">
    <text evidence="1">Belongs to the NmrA-type oxidoreductase family.</text>
</comment>
<evidence type="ECO:0000259" key="3">
    <source>
        <dbReference type="Pfam" id="PF05368"/>
    </source>
</evidence>
<sequence length="294" mass="32143">MPTDQKWILVFGATGKQGGSTARYLLERGWAVHALVRNPDHPAAADLRAKGATIVRGDMDDAASLRAAMNGAYGVFSVQTPLGDAGVPGEERHGLLVADVAKEAGVEHFVHSSVGGAERPEGLHWRETKLRIEERIRENGLPATFLRPAYFMENLANDMYPPRLVGDELVYRRGLADGVPLQMISAADNGFFAADAFDDPGTYLGKNIELAGDELTGEQIAEVFERHTGIPARFESVPIPELEETNPWQALAYDWLNRIGYSADIPALRVQHPALATLEHWLKKTEWTPAPGGD</sequence>
<dbReference type="InterPro" id="IPR036291">
    <property type="entry name" value="NAD(P)-bd_dom_sf"/>
</dbReference>
<evidence type="ECO:0000313" key="7">
    <source>
        <dbReference type="Proteomes" id="UP000188551"/>
    </source>
</evidence>
<evidence type="ECO:0000313" key="5">
    <source>
        <dbReference type="EMBL" id="OOC01402.1"/>
    </source>
</evidence>
<name>M2PNN2_9PSEU</name>
<keyword evidence="7" id="KW-1185">Reference proteome</keyword>
<dbReference type="PATRIC" id="fig|1238180.3.peg.4033"/>
<evidence type="ECO:0000256" key="2">
    <source>
        <dbReference type="ARBA" id="ARBA00022857"/>
    </source>
</evidence>
<feature type="domain" description="NmrA-like" evidence="3">
    <location>
        <begin position="5"/>
        <end position="244"/>
    </location>
</feature>
<evidence type="ECO:0000313" key="6">
    <source>
        <dbReference type="Proteomes" id="UP000014137"/>
    </source>
</evidence>
<dbReference type="Gene3D" id="3.90.25.10">
    <property type="entry name" value="UDP-galactose 4-epimerase, domain 1"/>
    <property type="match status" value="1"/>
</dbReference>
<protein>
    <submittedName>
        <fullName evidence="5">NmrA family transcriptional regulator</fullName>
    </submittedName>
</protein>
<accession>M2PNN2</accession>
<dbReference type="EMBL" id="ANMG01000035">
    <property type="protein sequence ID" value="EMD26153.1"/>
    <property type="molecule type" value="Genomic_DNA"/>
</dbReference>
<dbReference type="InterPro" id="IPR051164">
    <property type="entry name" value="NmrA-like_oxidored"/>
</dbReference>
<reference evidence="5 7" key="2">
    <citation type="submission" date="2017-02" db="EMBL/GenBank/DDBJ databases">
        <title>Amycolatopsis azurea DSM 43854 draft genome.</title>
        <authorList>
            <person name="Mayilraj S."/>
        </authorList>
    </citation>
    <scope>NUCLEOTIDE SEQUENCE [LARGE SCALE GENOMIC DNA]</scope>
    <source>
        <strain evidence="5 7">DSM 43854</strain>
    </source>
</reference>
<dbReference type="PANTHER" id="PTHR42748:SF7">
    <property type="entry name" value="NMRA LIKE REDOX SENSOR 1-RELATED"/>
    <property type="match status" value="1"/>
</dbReference>
<gene>
    <name evidence="5" type="ORF">B0293_38065</name>
    <name evidence="4" type="ORF">C791_3701</name>
</gene>
<dbReference type="SUPFAM" id="SSF51735">
    <property type="entry name" value="NAD(P)-binding Rossmann-fold domains"/>
    <property type="match status" value="1"/>
</dbReference>
<evidence type="ECO:0000313" key="4">
    <source>
        <dbReference type="EMBL" id="EMD26153.1"/>
    </source>
</evidence>
<dbReference type="Pfam" id="PF05368">
    <property type="entry name" value="NmrA"/>
    <property type="match status" value="1"/>
</dbReference>
<dbReference type="AlphaFoldDB" id="M2PNN2"/>
<dbReference type="Proteomes" id="UP000014137">
    <property type="component" value="Unassembled WGS sequence"/>
</dbReference>
<dbReference type="PANTHER" id="PTHR42748">
    <property type="entry name" value="NITROGEN METABOLITE REPRESSION PROTEIN NMRA FAMILY MEMBER"/>
    <property type="match status" value="1"/>
</dbReference>
<dbReference type="Gene3D" id="3.40.50.720">
    <property type="entry name" value="NAD(P)-binding Rossmann-like Domain"/>
    <property type="match status" value="1"/>
</dbReference>
<dbReference type="RefSeq" id="WP_005158430.1">
    <property type="nucleotide sequence ID" value="NZ_ANMG01000035.1"/>
</dbReference>
<keyword evidence="2" id="KW-0521">NADP</keyword>
<dbReference type="Proteomes" id="UP000188551">
    <property type="component" value="Unassembled WGS sequence"/>
</dbReference>
<reference evidence="4 6" key="1">
    <citation type="submission" date="2012-10" db="EMBL/GenBank/DDBJ databases">
        <title>Genome assembly of Amycolatopsis azurea DSM 43854.</title>
        <authorList>
            <person name="Khatri I."/>
            <person name="Kaur I."/>
            <person name="Subramanian S."/>
            <person name="Mayilraj S."/>
        </authorList>
    </citation>
    <scope>NUCLEOTIDE SEQUENCE [LARGE SCALE GENOMIC DNA]</scope>
    <source>
        <strain evidence="4 6">DSM 43854</strain>
    </source>
</reference>
<evidence type="ECO:0000256" key="1">
    <source>
        <dbReference type="ARBA" id="ARBA00006328"/>
    </source>
</evidence>